<dbReference type="EMBL" id="JAELVM010000003">
    <property type="protein sequence ID" value="MBL1222326.1"/>
    <property type="molecule type" value="Genomic_DNA"/>
</dbReference>
<evidence type="ECO:0000313" key="2">
    <source>
        <dbReference type="Proteomes" id="UP000661696"/>
    </source>
</evidence>
<evidence type="ECO:0000313" key="1">
    <source>
        <dbReference type="EMBL" id="MBL1222326.1"/>
    </source>
</evidence>
<accession>A0ABS1QJ53</accession>
<keyword evidence="2" id="KW-1185">Reference proteome</keyword>
<sequence length="117" mass="12602">MKNLVIILGVALTTSFTTSSKSVNLNTEITAPTVKPLIDYTYYKVTRKTGVAPRNAAEADELAGMPATAYLGTSACRSWWLNKPVVAGPGAVTWSYYYSANGTVTTSSMYFLIACPF</sequence>
<dbReference type="RefSeq" id="WP_202092618.1">
    <property type="nucleotide sequence ID" value="NZ_JAELVM010000003.1"/>
</dbReference>
<dbReference type="Proteomes" id="UP000661696">
    <property type="component" value="Unassembled WGS sequence"/>
</dbReference>
<name>A0ABS1QJ53_9FLAO</name>
<comment type="caution">
    <text evidence="1">The sequence shown here is derived from an EMBL/GenBank/DDBJ whole genome shotgun (WGS) entry which is preliminary data.</text>
</comment>
<gene>
    <name evidence="1" type="ORF">JET18_15855</name>
</gene>
<organism evidence="1 2">
    <name type="scientific">Chryseobacterium endalhagicum</name>
    <dbReference type="NCBI Taxonomy" id="2797638"/>
    <lineage>
        <taxon>Bacteria</taxon>
        <taxon>Pseudomonadati</taxon>
        <taxon>Bacteroidota</taxon>
        <taxon>Flavobacteriia</taxon>
        <taxon>Flavobacteriales</taxon>
        <taxon>Weeksellaceae</taxon>
        <taxon>Chryseobacterium group</taxon>
        <taxon>Chryseobacterium</taxon>
    </lineage>
</organism>
<protein>
    <submittedName>
        <fullName evidence="1">Uncharacterized protein</fullName>
    </submittedName>
</protein>
<proteinExistence type="predicted"/>
<reference evidence="1 2" key="1">
    <citation type="submission" date="2020-12" db="EMBL/GenBank/DDBJ databases">
        <title>Chryseobacterium endoalhailicus sp. nov., isolated from seed of leguminous plant.</title>
        <authorList>
            <person name="Zhang X."/>
        </authorList>
    </citation>
    <scope>NUCLEOTIDE SEQUENCE [LARGE SCALE GENOMIC DNA]</scope>
    <source>
        <strain evidence="1 2">L7</strain>
    </source>
</reference>